<feature type="region of interest" description="Disordered" evidence="1">
    <location>
        <begin position="399"/>
        <end position="500"/>
    </location>
</feature>
<gene>
    <name evidence="2" type="ORF">GP486_005140</name>
</gene>
<reference evidence="2" key="1">
    <citation type="submission" date="2021-03" db="EMBL/GenBank/DDBJ databases">
        <title>Comparative genomics and phylogenomic investigation of the class Geoglossomycetes provide insights into ecological specialization and systematics.</title>
        <authorList>
            <person name="Melie T."/>
            <person name="Pirro S."/>
            <person name="Miller A.N."/>
            <person name="Quandt A."/>
        </authorList>
    </citation>
    <scope>NUCLEOTIDE SEQUENCE</scope>
    <source>
        <strain evidence="2">CAQ_001_2017</strain>
    </source>
</reference>
<name>A0A9P8L9N7_9PEZI</name>
<sequence>MDGHGSNVHILGEAEQHNAAHFCQGAKPYLISKVEPTFTYFLVELESHRVVVEVAVTPSTHPKLEKQTIYSIYYRYALCCLSISGSVANEKVRKTVSQVVGAKFLLFGWDFSDESCYTIDLAPSQLSQASCCATANERLRKYIASTDRRNEKKRKRPHIEKEGRPVKKSSDQQEEEEQATAEALVEVIRKGLSQLALMPGGFHGPRSIGLGLNEDASYADYAARLILLADQQVETQIALSWFMRFLAGCVSLASPSLPARPATTSNIKENCAIVRRQKSVARFVNMIVSGLWNRWRSNAFIVYHAFAVLDYRLKNIQTLGHKRQSKIARKTVELLHKAEAPALDFGEDQFDPPRLLCRLVAFESYQQMCDALQLPSLPNRVQPPISTSLIHAMSNRLQQNLQPRSLSPAEREASPSQSPFIGHGLDAVNTPARSSTESDSQEIQTIDSQATPSTAGYDTQSGSGVERQASGSQAQEPPSVGYSPLHEGQTNGPLTPNANSIDTLLENDVFSLDARGMSLRGDGNWNPGGQMNEPQTLNDSIVDTLLENNVFSLDARGLSLSGDGDWNLESQIRGPWILDTNTDNALPGNDVYSLDARGMSLRRDGDRDLYATDTLPVIQDGIQTDDSQDPTVERRHEDLSRLPA</sequence>
<dbReference type="EMBL" id="JAGHQM010000921">
    <property type="protein sequence ID" value="KAH0557071.1"/>
    <property type="molecule type" value="Genomic_DNA"/>
</dbReference>
<feature type="region of interest" description="Disordered" evidence="1">
    <location>
        <begin position="614"/>
        <end position="644"/>
    </location>
</feature>
<feature type="compositionally biased region" description="Basic and acidic residues" evidence="1">
    <location>
        <begin position="631"/>
        <end position="644"/>
    </location>
</feature>
<comment type="caution">
    <text evidence="2">The sequence shown here is derived from an EMBL/GenBank/DDBJ whole genome shotgun (WGS) entry which is preliminary data.</text>
</comment>
<organism evidence="2 3">
    <name type="scientific">Trichoglossum hirsutum</name>
    <dbReference type="NCBI Taxonomy" id="265104"/>
    <lineage>
        <taxon>Eukaryota</taxon>
        <taxon>Fungi</taxon>
        <taxon>Dikarya</taxon>
        <taxon>Ascomycota</taxon>
        <taxon>Pezizomycotina</taxon>
        <taxon>Geoglossomycetes</taxon>
        <taxon>Geoglossales</taxon>
        <taxon>Geoglossaceae</taxon>
        <taxon>Trichoglossum</taxon>
    </lineage>
</organism>
<feature type="compositionally biased region" description="Basic and acidic residues" evidence="1">
    <location>
        <begin position="159"/>
        <end position="171"/>
    </location>
</feature>
<feature type="compositionally biased region" description="Polar residues" evidence="1">
    <location>
        <begin position="431"/>
        <end position="476"/>
    </location>
</feature>
<keyword evidence="3" id="KW-1185">Reference proteome</keyword>
<protein>
    <submittedName>
        <fullName evidence="2">Uncharacterized protein</fullName>
    </submittedName>
</protein>
<feature type="region of interest" description="Disordered" evidence="1">
    <location>
        <begin position="144"/>
        <end position="179"/>
    </location>
</feature>
<dbReference type="Proteomes" id="UP000750711">
    <property type="component" value="Unassembled WGS sequence"/>
</dbReference>
<evidence type="ECO:0000313" key="3">
    <source>
        <dbReference type="Proteomes" id="UP000750711"/>
    </source>
</evidence>
<dbReference type="AlphaFoldDB" id="A0A9P8L9N7"/>
<proteinExistence type="predicted"/>
<feature type="compositionally biased region" description="Polar residues" evidence="1">
    <location>
        <begin position="488"/>
        <end position="500"/>
    </location>
</feature>
<accession>A0A9P8L9N7</accession>
<evidence type="ECO:0000313" key="2">
    <source>
        <dbReference type="EMBL" id="KAH0557071.1"/>
    </source>
</evidence>
<evidence type="ECO:0000256" key="1">
    <source>
        <dbReference type="SAM" id="MobiDB-lite"/>
    </source>
</evidence>